<dbReference type="PANTHER" id="PTHR44591">
    <property type="entry name" value="STRESS RESPONSE REGULATOR PROTEIN 1"/>
    <property type="match status" value="1"/>
</dbReference>
<dbReference type="STRING" id="57664.SAMN05661003_1205"/>
<dbReference type="PROSITE" id="PS50110">
    <property type="entry name" value="RESPONSE_REGULATORY"/>
    <property type="match status" value="1"/>
</dbReference>
<dbReference type="AlphaFoldDB" id="A0A1G7EF36"/>
<name>A0A1G7EF36_9BACT</name>
<sequence>MAKTVLAVDDSRSILQMVSMTLKGAGYQVVEAGNGQEALAQAQKQKFDLVLTDLNMPVMDGLTLVQKLRAAPAYKFTPILMLTTEAGESFKAKGKAAGLTGWLVKPFDPAKLLGVVKKVLG</sequence>
<dbReference type="InterPro" id="IPR011006">
    <property type="entry name" value="CheY-like_superfamily"/>
</dbReference>
<accession>A0A1G7EF36</accession>
<dbReference type="Pfam" id="PF00072">
    <property type="entry name" value="Response_reg"/>
    <property type="match status" value="1"/>
</dbReference>
<proteinExistence type="predicted"/>
<feature type="domain" description="Response regulatory" evidence="3">
    <location>
        <begin position="4"/>
        <end position="120"/>
    </location>
</feature>
<protein>
    <submittedName>
        <fullName evidence="4">Response regulator receiver protein</fullName>
    </submittedName>
</protein>
<dbReference type="SMART" id="SM00448">
    <property type="entry name" value="REC"/>
    <property type="match status" value="1"/>
</dbReference>
<organism evidence="4 5">
    <name type="scientific">Desulfuromonas thiophila</name>
    <dbReference type="NCBI Taxonomy" id="57664"/>
    <lineage>
        <taxon>Bacteria</taxon>
        <taxon>Pseudomonadati</taxon>
        <taxon>Thermodesulfobacteriota</taxon>
        <taxon>Desulfuromonadia</taxon>
        <taxon>Desulfuromonadales</taxon>
        <taxon>Desulfuromonadaceae</taxon>
        <taxon>Desulfuromonas</taxon>
    </lineage>
</organism>
<reference evidence="5" key="1">
    <citation type="submission" date="2016-10" db="EMBL/GenBank/DDBJ databases">
        <authorList>
            <person name="Varghese N."/>
            <person name="Submissions S."/>
        </authorList>
    </citation>
    <scope>NUCLEOTIDE SEQUENCE [LARGE SCALE GENOMIC DNA]</scope>
    <source>
        <strain evidence="5">DSM 8987</strain>
    </source>
</reference>
<dbReference type="InterPro" id="IPR050595">
    <property type="entry name" value="Bact_response_regulator"/>
</dbReference>
<dbReference type="Gene3D" id="3.40.50.2300">
    <property type="match status" value="1"/>
</dbReference>
<evidence type="ECO:0000259" key="3">
    <source>
        <dbReference type="PROSITE" id="PS50110"/>
    </source>
</evidence>
<dbReference type="CDD" id="cd17562">
    <property type="entry name" value="REC_CheY4-like"/>
    <property type="match status" value="1"/>
</dbReference>
<dbReference type="GO" id="GO:0000160">
    <property type="term" value="P:phosphorelay signal transduction system"/>
    <property type="evidence" value="ECO:0007669"/>
    <property type="project" value="InterPro"/>
</dbReference>
<dbReference type="EMBL" id="FNAQ01000020">
    <property type="protein sequence ID" value="SDE62264.1"/>
    <property type="molecule type" value="Genomic_DNA"/>
</dbReference>
<keyword evidence="5" id="KW-1185">Reference proteome</keyword>
<dbReference type="SUPFAM" id="SSF52172">
    <property type="entry name" value="CheY-like"/>
    <property type="match status" value="1"/>
</dbReference>
<evidence type="ECO:0000256" key="1">
    <source>
        <dbReference type="ARBA" id="ARBA00022553"/>
    </source>
</evidence>
<dbReference type="PANTHER" id="PTHR44591:SF25">
    <property type="entry name" value="CHEMOTAXIS TWO-COMPONENT RESPONSE REGULATOR"/>
    <property type="match status" value="1"/>
</dbReference>
<gene>
    <name evidence="4" type="ORF">SAMN05661003_1205</name>
</gene>
<evidence type="ECO:0000256" key="2">
    <source>
        <dbReference type="PROSITE-ProRule" id="PRU00169"/>
    </source>
</evidence>
<evidence type="ECO:0000313" key="4">
    <source>
        <dbReference type="EMBL" id="SDE62264.1"/>
    </source>
</evidence>
<dbReference type="OrthoDB" id="9786548at2"/>
<dbReference type="RefSeq" id="WP_092080266.1">
    <property type="nucleotide sequence ID" value="NZ_CALFZY010000020.1"/>
</dbReference>
<feature type="modified residue" description="4-aspartylphosphate" evidence="2">
    <location>
        <position position="53"/>
    </location>
</feature>
<dbReference type="Proteomes" id="UP000243205">
    <property type="component" value="Unassembled WGS sequence"/>
</dbReference>
<keyword evidence="1 2" id="KW-0597">Phosphoprotein</keyword>
<evidence type="ECO:0000313" key="5">
    <source>
        <dbReference type="Proteomes" id="UP000243205"/>
    </source>
</evidence>
<dbReference type="InterPro" id="IPR001789">
    <property type="entry name" value="Sig_transdc_resp-reg_receiver"/>
</dbReference>